<dbReference type="InterPro" id="IPR006638">
    <property type="entry name" value="Elp3/MiaA/NifB-like_rSAM"/>
</dbReference>
<keyword evidence="11" id="KW-1185">Reference proteome</keyword>
<dbReference type="SFLD" id="SFLDG01123">
    <property type="entry name" value="methyltransferase_(Class_B)"/>
    <property type="match status" value="1"/>
</dbReference>
<dbReference type="InterPro" id="IPR036724">
    <property type="entry name" value="Cobalamin-bd_sf"/>
</dbReference>
<comment type="cofactor">
    <cofactor evidence="1">
        <name>[4Fe-4S] cluster</name>
        <dbReference type="ChEBI" id="CHEBI:49883"/>
    </cofactor>
</comment>
<dbReference type="Proteomes" id="UP000596739">
    <property type="component" value="Unassembled WGS sequence"/>
</dbReference>
<accession>A0ABS1EJK4</accession>
<dbReference type="InterPro" id="IPR034466">
    <property type="entry name" value="Methyltransferase_Class_B"/>
</dbReference>
<dbReference type="Gene3D" id="3.40.50.280">
    <property type="entry name" value="Cobalamin-binding domain"/>
    <property type="match status" value="1"/>
</dbReference>
<evidence type="ECO:0000259" key="8">
    <source>
        <dbReference type="PROSITE" id="PS51332"/>
    </source>
</evidence>
<dbReference type="Pfam" id="PF02310">
    <property type="entry name" value="B12-binding"/>
    <property type="match status" value="1"/>
</dbReference>
<evidence type="ECO:0000256" key="4">
    <source>
        <dbReference type="ARBA" id="ARBA00022691"/>
    </source>
</evidence>
<organism evidence="10 11">
    <name type="scientific">Clostridium yunnanense</name>
    <dbReference type="NCBI Taxonomy" id="2800325"/>
    <lineage>
        <taxon>Bacteria</taxon>
        <taxon>Bacillati</taxon>
        <taxon>Bacillota</taxon>
        <taxon>Clostridia</taxon>
        <taxon>Eubacteriales</taxon>
        <taxon>Clostridiaceae</taxon>
        <taxon>Clostridium</taxon>
    </lineage>
</organism>
<dbReference type="SUPFAM" id="SSF52242">
    <property type="entry name" value="Cobalamin (vitamin B12)-binding domain"/>
    <property type="match status" value="1"/>
</dbReference>
<dbReference type="PANTHER" id="PTHR43409:SF7">
    <property type="entry name" value="BLL1977 PROTEIN"/>
    <property type="match status" value="1"/>
</dbReference>
<dbReference type="Pfam" id="PF04055">
    <property type="entry name" value="Radical_SAM"/>
    <property type="match status" value="1"/>
</dbReference>
<keyword evidence="5" id="KW-0479">Metal-binding</keyword>
<evidence type="ECO:0000256" key="2">
    <source>
        <dbReference type="ARBA" id="ARBA00022603"/>
    </source>
</evidence>
<dbReference type="InterPro" id="IPR007197">
    <property type="entry name" value="rSAM"/>
</dbReference>
<evidence type="ECO:0000256" key="3">
    <source>
        <dbReference type="ARBA" id="ARBA00022679"/>
    </source>
</evidence>
<keyword evidence="7" id="KW-0411">Iron-sulfur</keyword>
<feature type="domain" description="Radical SAM core" evidence="9">
    <location>
        <begin position="186"/>
        <end position="411"/>
    </location>
</feature>
<feature type="domain" description="B12-binding" evidence="8">
    <location>
        <begin position="3"/>
        <end position="144"/>
    </location>
</feature>
<evidence type="ECO:0000313" key="10">
    <source>
        <dbReference type="EMBL" id="MBK1809542.1"/>
    </source>
</evidence>
<dbReference type="EMBL" id="JAENHN010000007">
    <property type="protein sequence ID" value="MBK1809542.1"/>
    <property type="molecule type" value="Genomic_DNA"/>
</dbReference>
<dbReference type="SUPFAM" id="SSF102114">
    <property type="entry name" value="Radical SAM enzymes"/>
    <property type="match status" value="1"/>
</dbReference>
<protein>
    <submittedName>
        <fullName evidence="10">B12-binding domain-containing radical SAM protein</fullName>
    </submittedName>
</protein>
<dbReference type="Gene3D" id="3.80.30.20">
    <property type="entry name" value="tm_1862 like domain"/>
    <property type="match status" value="1"/>
</dbReference>
<dbReference type="SMART" id="SM00729">
    <property type="entry name" value="Elp3"/>
    <property type="match status" value="1"/>
</dbReference>
<evidence type="ECO:0000256" key="1">
    <source>
        <dbReference type="ARBA" id="ARBA00001966"/>
    </source>
</evidence>
<gene>
    <name evidence="10" type="ORF">JHL18_02635</name>
</gene>
<keyword evidence="6" id="KW-0408">Iron</keyword>
<proteinExistence type="predicted"/>
<dbReference type="SFLD" id="SFLDS00029">
    <property type="entry name" value="Radical_SAM"/>
    <property type="match status" value="1"/>
</dbReference>
<dbReference type="InterPro" id="IPR023404">
    <property type="entry name" value="rSAM_horseshoe"/>
</dbReference>
<evidence type="ECO:0000313" key="11">
    <source>
        <dbReference type="Proteomes" id="UP000596739"/>
    </source>
</evidence>
<name>A0ABS1EJK4_9CLOT</name>
<evidence type="ECO:0000256" key="6">
    <source>
        <dbReference type="ARBA" id="ARBA00023004"/>
    </source>
</evidence>
<evidence type="ECO:0000256" key="5">
    <source>
        <dbReference type="ARBA" id="ARBA00022723"/>
    </source>
</evidence>
<evidence type="ECO:0000256" key="7">
    <source>
        <dbReference type="ARBA" id="ARBA00023014"/>
    </source>
</evidence>
<evidence type="ECO:0000259" key="9">
    <source>
        <dbReference type="PROSITE" id="PS51918"/>
    </source>
</evidence>
<keyword evidence="3" id="KW-0808">Transferase</keyword>
<reference evidence="11" key="1">
    <citation type="submission" date="2021-01" db="EMBL/GenBank/DDBJ databases">
        <title>Genome public.</title>
        <authorList>
            <person name="Liu C."/>
            <person name="Sun Q."/>
        </authorList>
    </citation>
    <scope>NUCLEOTIDE SEQUENCE [LARGE SCALE GENOMIC DNA]</scope>
    <source>
        <strain evidence="11">YIM B02505</strain>
    </source>
</reference>
<sequence length="506" mass="58805">MFKVALVVPFFRKEGEQVSYMEYLGFSSIAAYLRERDINVEIIDAYLQDLDMDVVSNKLIYEQYDLIGFTLMSSEFFNNAKMVLEKISSELIKRNITILAGGYYATFNSEKILKESNIDLVVMGEGERTILDLIDNLMGGKGFGKVKGIQYRENNNIIKTEPRNIMTSKELTELPMMARDTAEIVVGHKGKLQMLSSRGCYGNCDFCGVNKYTSRLKGEKWRYREAENVVDEMEILVNKYNVKEIVFLDEEFIGTGELGKDRARKIAQLIIDRNIKIQFLVYSKSNNVDFDTFSILKKSGLKSVFLGIEFGVQRILDFYNKGITINDNKNAIKILKDLNINIKPGYIMFEPTMNLQELRENFTFYFDYIGFKPTNLLNKLGLYKETPAYYKVKELTKVEEVEFLHKDYGDCVEYSFKHDKVGEVYTILADGLKRIENFNFRRQRISMLAQSKVEAITMQKKLEKEIYDVVIQLINSFETTEIFNNKIIEKLNDEFTNRFMFINSNL</sequence>
<dbReference type="InterPro" id="IPR006158">
    <property type="entry name" value="Cobalamin-bd"/>
</dbReference>
<dbReference type="SFLD" id="SFLDG01082">
    <property type="entry name" value="B12-binding_domain_containing"/>
    <property type="match status" value="1"/>
</dbReference>
<keyword evidence="4" id="KW-0949">S-adenosyl-L-methionine</keyword>
<dbReference type="PROSITE" id="PS51332">
    <property type="entry name" value="B12_BINDING"/>
    <property type="match status" value="1"/>
</dbReference>
<dbReference type="PROSITE" id="PS51918">
    <property type="entry name" value="RADICAL_SAM"/>
    <property type="match status" value="1"/>
</dbReference>
<dbReference type="CDD" id="cd02068">
    <property type="entry name" value="radical_SAM_B12_BD"/>
    <property type="match status" value="1"/>
</dbReference>
<dbReference type="RefSeq" id="WP_200266088.1">
    <property type="nucleotide sequence ID" value="NZ_JAENHN010000007.1"/>
</dbReference>
<dbReference type="InterPro" id="IPR058240">
    <property type="entry name" value="rSAM_sf"/>
</dbReference>
<comment type="caution">
    <text evidence="10">The sequence shown here is derived from an EMBL/GenBank/DDBJ whole genome shotgun (WGS) entry which is preliminary data.</text>
</comment>
<keyword evidence="2" id="KW-0489">Methyltransferase</keyword>
<dbReference type="PANTHER" id="PTHR43409">
    <property type="entry name" value="ANAEROBIC MAGNESIUM-PROTOPORPHYRIN IX MONOMETHYL ESTER CYCLASE-RELATED"/>
    <property type="match status" value="1"/>
</dbReference>
<dbReference type="InterPro" id="IPR051198">
    <property type="entry name" value="BchE-like"/>
</dbReference>